<dbReference type="InterPro" id="IPR020449">
    <property type="entry name" value="Tscrpt_reg_AraC-type_HTH"/>
</dbReference>
<dbReference type="Gene3D" id="1.10.10.60">
    <property type="entry name" value="Homeodomain-like"/>
    <property type="match status" value="2"/>
</dbReference>
<protein>
    <submittedName>
        <fullName evidence="10">Amino acid permease</fullName>
    </submittedName>
</protein>
<evidence type="ECO:0000256" key="3">
    <source>
        <dbReference type="ARBA" id="ARBA00022989"/>
    </source>
</evidence>
<evidence type="ECO:0000256" key="7">
    <source>
        <dbReference type="ARBA" id="ARBA00023163"/>
    </source>
</evidence>
<comment type="caution">
    <text evidence="10">The sequence shown here is derived from an EMBL/GenBank/DDBJ whole genome shotgun (WGS) entry which is preliminary data.</text>
</comment>
<keyword evidence="6 8" id="KW-0472">Membrane</keyword>
<dbReference type="AlphaFoldDB" id="A0A849HD79"/>
<dbReference type="Pfam" id="PF13520">
    <property type="entry name" value="AA_permease_2"/>
    <property type="match status" value="1"/>
</dbReference>
<dbReference type="InterPro" id="IPR009057">
    <property type="entry name" value="Homeodomain-like_sf"/>
</dbReference>
<dbReference type="SUPFAM" id="SSF46689">
    <property type="entry name" value="Homeodomain-like"/>
    <property type="match status" value="1"/>
</dbReference>
<reference evidence="10 11" key="1">
    <citation type="submission" date="2020-04" db="EMBL/GenBank/DDBJ databases">
        <title>Knoellia sp. isolate from air conditioner.</title>
        <authorList>
            <person name="Chea S."/>
            <person name="Kim D.-U."/>
        </authorList>
    </citation>
    <scope>NUCLEOTIDE SEQUENCE [LARGE SCALE GENOMIC DNA]</scope>
    <source>
        <strain evidence="10 11">DB2414S</strain>
    </source>
</reference>
<dbReference type="Proteomes" id="UP000588586">
    <property type="component" value="Unassembled WGS sequence"/>
</dbReference>
<dbReference type="RefSeq" id="WP_171242856.1">
    <property type="nucleotide sequence ID" value="NZ_JABEPQ010000001.1"/>
</dbReference>
<dbReference type="PANTHER" id="PTHR46796">
    <property type="entry name" value="HTH-TYPE TRANSCRIPTIONAL ACTIVATOR RHAS-RELATED"/>
    <property type="match status" value="1"/>
</dbReference>
<dbReference type="InterPro" id="IPR002293">
    <property type="entry name" value="AA/rel_permease1"/>
</dbReference>
<evidence type="ECO:0000256" key="5">
    <source>
        <dbReference type="ARBA" id="ARBA00023125"/>
    </source>
</evidence>
<keyword evidence="11" id="KW-1185">Reference proteome</keyword>
<dbReference type="SMART" id="SM00342">
    <property type="entry name" value="HTH_ARAC"/>
    <property type="match status" value="1"/>
</dbReference>
<keyword evidence="2 8" id="KW-0812">Transmembrane</keyword>
<dbReference type="PANTHER" id="PTHR46796:SF7">
    <property type="entry name" value="ARAC FAMILY TRANSCRIPTIONAL REGULATOR"/>
    <property type="match status" value="1"/>
</dbReference>
<dbReference type="GO" id="GO:0043565">
    <property type="term" value="F:sequence-specific DNA binding"/>
    <property type="evidence" value="ECO:0007669"/>
    <property type="project" value="InterPro"/>
</dbReference>
<dbReference type="GO" id="GO:0003700">
    <property type="term" value="F:DNA-binding transcription factor activity"/>
    <property type="evidence" value="ECO:0007669"/>
    <property type="project" value="InterPro"/>
</dbReference>
<evidence type="ECO:0000313" key="10">
    <source>
        <dbReference type="EMBL" id="NNM45885.1"/>
    </source>
</evidence>
<dbReference type="GO" id="GO:0016020">
    <property type="term" value="C:membrane"/>
    <property type="evidence" value="ECO:0007669"/>
    <property type="project" value="UniProtKB-SubCell"/>
</dbReference>
<evidence type="ECO:0000256" key="4">
    <source>
        <dbReference type="ARBA" id="ARBA00023015"/>
    </source>
</evidence>
<evidence type="ECO:0000256" key="1">
    <source>
        <dbReference type="ARBA" id="ARBA00004141"/>
    </source>
</evidence>
<keyword evidence="5" id="KW-0238">DNA-binding</keyword>
<dbReference type="EMBL" id="JABEPQ010000001">
    <property type="protein sequence ID" value="NNM45885.1"/>
    <property type="molecule type" value="Genomic_DNA"/>
</dbReference>
<dbReference type="GO" id="GO:0022857">
    <property type="term" value="F:transmembrane transporter activity"/>
    <property type="evidence" value="ECO:0007669"/>
    <property type="project" value="InterPro"/>
</dbReference>
<gene>
    <name evidence="10" type="ORF">HJG52_07675</name>
</gene>
<accession>A0A849HD79</accession>
<name>A0A849HD79_9MICO</name>
<feature type="transmembrane region" description="Helical" evidence="8">
    <location>
        <begin position="171"/>
        <end position="193"/>
    </location>
</feature>
<keyword evidence="7" id="KW-0804">Transcription</keyword>
<comment type="subcellular location">
    <subcellularLocation>
        <location evidence="1">Membrane</location>
        <topology evidence="1">Multi-pass membrane protein</topology>
    </subcellularLocation>
</comment>
<feature type="domain" description="HTH araC/xylS-type" evidence="9">
    <location>
        <begin position="9"/>
        <end position="111"/>
    </location>
</feature>
<sequence>MTNGSDPFLDLVERVADDLGRPEGGSLRGSELAAEAGFSRFHYDRLIEAVSGETPARFLARILLERAAYRMTTSERTLLDVATEAGFGSHAAFTRAFRRAYGMTPSSWRERPGRYQLEAPNQVHFHPPGGLRIPAAGAGVDIAAGGVDGGSPLLAVLDVTGAAWVQPLVRVGAVTASLGALLALLAGVSRTTLAMARERDLPERLAQIEQRHSVPRTAQVVIGLVVMSLVALVDLRGAIGFSSFGVLVYYAVANLSALRQPPEDRYWPRLLGAVGLVGCVTLAAMLPLASVLSRLCVLLAGCLYRLVVARRQGGGEAHTAQRYPET</sequence>
<dbReference type="InterPro" id="IPR050204">
    <property type="entry name" value="AraC_XylS_family_regulators"/>
</dbReference>
<dbReference type="PRINTS" id="PR00032">
    <property type="entry name" value="HTHARAC"/>
</dbReference>
<dbReference type="Pfam" id="PF12833">
    <property type="entry name" value="HTH_18"/>
    <property type="match status" value="1"/>
</dbReference>
<evidence type="ECO:0000313" key="11">
    <source>
        <dbReference type="Proteomes" id="UP000588586"/>
    </source>
</evidence>
<dbReference type="InterPro" id="IPR018060">
    <property type="entry name" value="HTH_AraC"/>
</dbReference>
<evidence type="ECO:0000259" key="9">
    <source>
        <dbReference type="PROSITE" id="PS01124"/>
    </source>
</evidence>
<dbReference type="PROSITE" id="PS01124">
    <property type="entry name" value="HTH_ARAC_FAMILY_2"/>
    <property type="match status" value="1"/>
</dbReference>
<dbReference type="Gene3D" id="1.20.1740.10">
    <property type="entry name" value="Amino acid/polyamine transporter I"/>
    <property type="match status" value="1"/>
</dbReference>
<keyword evidence="3 8" id="KW-1133">Transmembrane helix</keyword>
<evidence type="ECO:0000256" key="8">
    <source>
        <dbReference type="SAM" id="Phobius"/>
    </source>
</evidence>
<keyword evidence="4" id="KW-0805">Transcription regulation</keyword>
<organism evidence="10 11">
    <name type="scientific">Knoellia koreensis</name>
    <dbReference type="NCBI Taxonomy" id="2730921"/>
    <lineage>
        <taxon>Bacteria</taxon>
        <taxon>Bacillati</taxon>
        <taxon>Actinomycetota</taxon>
        <taxon>Actinomycetes</taxon>
        <taxon>Micrococcales</taxon>
        <taxon>Intrasporangiaceae</taxon>
        <taxon>Knoellia</taxon>
    </lineage>
</organism>
<evidence type="ECO:0000256" key="2">
    <source>
        <dbReference type="ARBA" id="ARBA00022692"/>
    </source>
</evidence>
<feature type="transmembrane region" description="Helical" evidence="8">
    <location>
        <begin position="270"/>
        <end position="292"/>
    </location>
</feature>
<feature type="transmembrane region" description="Helical" evidence="8">
    <location>
        <begin position="239"/>
        <end position="258"/>
    </location>
</feature>
<proteinExistence type="predicted"/>
<evidence type="ECO:0000256" key="6">
    <source>
        <dbReference type="ARBA" id="ARBA00023136"/>
    </source>
</evidence>
<feature type="transmembrane region" description="Helical" evidence="8">
    <location>
        <begin position="214"/>
        <end position="233"/>
    </location>
</feature>